<dbReference type="EMBL" id="NESQ01000076">
    <property type="protein sequence ID" value="PUU79998.1"/>
    <property type="molecule type" value="Genomic_DNA"/>
</dbReference>
<evidence type="ECO:0000313" key="2">
    <source>
        <dbReference type="Proteomes" id="UP000244722"/>
    </source>
</evidence>
<reference evidence="1 2" key="1">
    <citation type="submission" date="2017-04" db="EMBL/GenBank/DDBJ databases">
        <title>Draft genome sequence of Tuber borchii Vittad., a whitish edible truffle.</title>
        <authorList>
            <consortium name="DOE Joint Genome Institute"/>
            <person name="Murat C."/>
            <person name="Kuo A."/>
            <person name="Barry K.W."/>
            <person name="Clum A."/>
            <person name="Dockter R.B."/>
            <person name="Fauchery L."/>
            <person name="Iotti M."/>
            <person name="Kohler A."/>
            <person name="Labutti K."/>
            <person name="Lindquist E.A."/>
            <person name="Lipzen A."/>
            <person name="Ohm R.A."/>
            <person name="Wang M."/>
            <person name="Grigoriev I.V."/>
            <person name="Zambonelli A."/>
            <person name="Martin F.M."/>
        </authorList>
    </citation>
    <scope>NUCLEOTIDE SEQUENCE [LARGE SCALE GENOMIC DNA]</scope>
    <source>
        <strain evidence="1 2">Tbo3840</strain>
    </source>
</reference>
<keyword evidence="2" id="KW-1185">Reference proteome</keyword>
<dbReference type="AlphaFoldDB" id="A0A2T6ZWY5"/>
<organism evidence="1 2">
    <name type="scientific">Tuber borchii</name>
    <name type="common">White truffle</name>
    <dbReference type="NCBI Taxonomy" id="42251"/>
    <lineage>
        <taxon>Eukaryota</taxon>
        <taxon>Fungi</taxon>
        <taxon>Dikarya</taxon>
        <taxon>Ascomycota</taxon>
        <taxon>Pezizomycotina</taxon>
        <taxon>Pezizomycetes</taxon>
        <taxon>Pezizales</taxon>
        <taxon>Tuberaceae</taxon>
        <taxon>Tuber</taxon>
    </lineage>
</organism>
<dbReference type="Proteomes" id="UP000244722">
    <property type="component" value="Unassembled WGS sequence"/>
</dbReference>
<gene>
    <name evidence="1" type="ORF">B9Z19DRAFT_1124311</name>
</gene>
<protein>
    <submittedName>
        <fullName evidence="1">Uncharacterized protein</fullName>
    </submittedName>
</protein>
<sequence length="231" mass="26382">MPANSTTWFQQKQDSLTKYLVEEQFTKYAQGFFKEGIAFGQQQCIQLSDYNVARVIGLNGKLVPCGHALACIYDVHKEPADYMLKNLTIEVFRDTYNINIKLIDITPRLTPFDTNLDALELNYMASGERANCGLFTTTLDLLAEDLWESEYQGIAETEEFQERNWVIPTEGPCAYVNSVCFGLSRQLMALHCPPQILTYYSDLDPGDDKPLELTWILVVQHFRVVLVFLLS</sequence>
<comment type="caution">
    <text evidence="1">The sequence shown here is derived from an EMBL/GenBank/DDBJ whole genome shotgun (WGS) entry which is preliminary data.</text>
</comment>
<accession>A0A2T6ZWY5</accession>
<name>A0A2T6ZWY5_TUBBO</name>
<proteinExistence type="predicted"/>
<evidence type="ECO:0000313" key="1">
    <source>
        <dbReference type="EMBL" id="PUU79998.1"/>
    </source>
</evidence>
<dbReference type="OrthoDB" id="5475415at2759"/>